<dbReference type="OrthoDB" id="5380548at2759"/>
<name>A0A9P8HZG0_9PEZI</name>
<dbReference type="SUPFAM" id="SSF46689">
    <property type="entry name" value="Homeodomain-like"/>
    <property type="match status" value="1"/>
</dbReference>
<evidence type="ECO:0000256" key="1">
    <source>
        <dbReference type="SAM" id="MobiDB-lite"/>
    </source>
</evidence>
<dbReference type="CDD" id="cd00167">
    <property type="entry name" value="SANT"/>
    <property type="match status" value="1"/>
</dbReference>
<evidence type="ECO:0000313" key="3">
    <source>
        <dbReference type="EMBL" id="KAH0535945.1"/>
    </source>
</evidence>
<feature type="region of interest" description="Disordered" evidence="1">
    <location>
        <begin position="45"/>
        <end position="68"/>
    </location>
</feature>
<accession>A0A9P8HZG0</accession>
<feature type="compositionally biased region" description="Basic and acidic residues" evidence="1">
    <location>
        <begin position="541"/>
        <end position="555"/>
    </location>
</feature>
<feature type="region of interest" description="Disordered" evidence="1">
    <location>
        <begin position="210"/>
        <end position="242"/>
    </location>
</feature>
<dbReference type="InterPro" id="IPR001005">
    <property type="entry name" value="SANT/Myb"/>
</dbReference>
<feature type="compositionally biased region" description="Low complexity" evidence="1">
    <location>
        <begin position="46"/>
        <end position="60"/>
    </location>
</feature>
<sequence length="652" mass="70181">MATFVPISYTYVPTAPRSKSATARRKPALKPVSIFDKIQRIKPSGAALSTPRPAAAATAADDNGGDKLGIRKTSTGYYNNENDDDCDLPPIEQLLYTTLQKEGFAAEDKSPNSTACGVKDVTVEERGSNGSVAGDNSGGGLGDPIVLLGDDDSSASEAEVDGGGLYAESAAADESLLDNLETAVGSTTPAPPSNPDVWHDIDNFLETAQRLRRSEQKPSTSDSMRPHTPSSSRASSEPLHDHTSAAGQCTVCARSEATMCSSARRYQLSLCARASPENQPVHKDHLHAGRSSADEHELEVLGSILDTDPVNEGKSQRQEVNDPTAVVTTKSVDDTHPSNEDGSPRPALLPSCDPLPMSSHDDAGSCSDGDSDNDLNDNKADLEDDDEEPCPMKRKRPSSSHDGPMQKKRKCHPKQSAEGRLPSPAPSALQTMDTEMPSDCSNLGGSSSDILPTLTEVTFRPHSQHYCSFTAVVRDSCDGGVSFSQLTRLIESIGYVGKIDDFTIKPFQQHSFLLTGFSRHTSSRPLFGRATVVTAAEVSRIHRDTTRTRPQDGRAVDAGALPSEGSEPSSSYDDDGLSDSDPDLSSGDDGCSSKEKQGSSTRMNIPWEAVDEQRLLAYKKEDKSWDWIFKKFPGRTPAAVRTRWTMVQHRVK</sequence>
<dbReference type="InterPro" id="IPR009057">
    <property type="entry name" value="Homeodomain-like_sf"/>
</dbReference>
<dbReference type="EMBL" id="JAGHQL010000253">
    <property type="protein sequence ID" value="KAH0535945.1"/>
    <property type="molecule type" value="Genomic_DNA"/>
</dbReference>
<feature type="compositionally biased region" description="Polar residues" evidence="1">
    <location>
        <begin position="428"/>
        <end position="442"/>
    </location>
</feature>
<dbReference type="AlphaFoldDB" id="A0A9P8HZG0"/>
<gene>
    <name evidence="3" type="ORF">FGG08_007156</name>
</gene>
<comment type="caution">
    <text evidence="3">The sequence shown here is derived from an EMBL/GenBank/DDBJ whole genome shotgun (WGS) entry which is preliminary data.</text>
</comment>
<organism evidence="3 4">
    <name type="scientific">Glutinoglossum americanum</name>
    <dbReference type="NCBI Taxonomy" id="1670608"/>
    <lineage>
        <taxon>Eukaryota</taxon>
        <taxon>Fungi</taxon>
        <taxon>Dikarya</taxon>
        <taxon>Ascomycota</taxon>
        <taxon>Pezizomycotina</taxon>
        <taxon>Geoglossomycetes</taxon>
        <taxon>Geoglossales</taxon>
        <taxon>Geoglossaceae</taxon>
        <taxon>Glutinoglossum</taxon>
    </lineage>
</organism>
<evidence type="ECO:0000313" key="4">
    <source>
        <dbReference type="Proteomes" id="UP000698800"/>
    </source>
</evidence>
<feature type="compositionally biased region" description="Basic and acidic residues" evidence="1">
    <location>
        <begin position="331"/>
        <end position="343"/>
    </location>
</feature>
<feature type="region of interest" description="Disordered" evidence="1">
    <location>
        <begin position="126"/>
        <end position="169"/>
    </location>
</feature>
<evidence type="ECO:0000259" key="2">
    <source>
        <dbReference type="PROSITE" id="PS50090"/>
    </source>
</evidence>
<protein>
    <recommendedName>
        <fullName evidence="2">Myb-like domain-containing protein</fullName>
    </recommendedName>
</protein>
<feature type="compositionally biased region" description="Acidic residues" evidence="1">
    <location>
        <begin position="572"/>
        <end position="582"/>
    </location>
</feature>
<feature type="region of interest" description="Disordered" evidence="1">
    <location>
        <begin position="307"/>
        <end position="442"/>
    </location>
</feature>
<keyword evidence="4" id="KW-1185">Reference proteome</keyword>
<reference evidence="3" key="1">
    <citation type="submission" date="2021-03" db="EMBL/GenBank/DDBJ databases">
        <title>Comparative genomics and phylogenomic investigation of the class Geoglossomycetes provide insights into ecological specialization and systematics.</title>
        <authorList>
            <person name="Melie T."/>
            <person name="Pirro S."/>
            <person name="Miller A.N."/>
            <person name="Quandt A."/>
        </authorList>
    </citation>
    <scope>NUCLEOTIDE SEQUENCE</scope>
    <source>
        <strain evidence="3">GBOQ0MN5Z8</strain>
    </source>
</reference>
<feature type="compositionally biased region" description="Acidic residues" evidence="1">
    <location>
        <begin position="149"/>
        <end position="160"/>
    </location>
</feature>
<dbReference type="Proteomes" id="UP000698800">
    <property type="component" value="Unassembled WGS sequence"/>
</dbReference>
<proteinExistence type="predicted"/>
<dbReference type="PROSITE" id="PS50090">
    <property type="entry name" value="MYB_LIKE"/>
    <property type="match status" value="1"/>
</dbReference>
<feature type="compositionally biased region" description="Polar residues" evidence="1">
    <location>
        <begin position="217"/>
        <end position="235"/>
    </location>
</feature>
<feature type="domain" description="Myb-like" evidence="2">
    <location>
        <begin position="606"/>
        <end position="648"/>
    </location>
</feature>
<feature type="region of interest" description="Disordered" evidence="1">
    <location>
        <begin position="541"/>
        <end position="606"/>
    </location>
</feature>